<evidence type="ECO:0000259" key="1">
    <source>
        <dbReference type="Pfam" id="PF20149"/>
    </source>
</evidence>
<dbReference type="InterPro" id="IPR045341">
    <property type="entry name" value="DUF6532"/>
</dbReference>
<dbReference type="EMBL" id="KN837477">
    <property type="protein sequence ID" value="KIJ24562.1"/>
    <property type="molecule type" value="Genomic_DNA"/>
</dbReference>
<dbReference type="AlphaFoldDB" id="A0A0C9U618"/>
<evidence type="ECO:0000313" key="3">
    <source>
        <dbReference type="Proteomes" id="UP000054279"/>
    </source>
</evidence>
<keyword evidence="3" id="KW-1185">Reference proteome</keyword>
<organism evidence="2 3">
    <name type="scientific">Sphaerobolus stellatus (strain SS14)</name>
    <dbReference type="NCBI Taxonomy" id="990650"/>
    <lineage>
        <taxon>Eukaryota</taxon>
        <taxon>Fungi</taxon>
        <taxon>Dikarya</taxon>
        <taxon>Basidiomycota</taxon>
        <taxon>Agaricomycotina</taxon>
        <taxon>Agaricomycetes</taxon>
        <taxon>Phallomycetidae</taxon>
        <taxon>Geastrales</taxon>
        <taxon>Sphaerobolaceae</taxon>
        <taxon>Sphaerobolus</taxon>
    </lineage>
</organism>
<protein>
    <recommendedName>
        <fullName evidence="1">DUF6532 domain-containing protein</fullName>
    </recommendedName>
</protein>
<gene>
    <name evidence="2" type="ORF">M422DRAFT_274629</name>
</gene>
<dbReference type="HOGENOM" id="CLU_2016690_0_0_1"/>
<reference evidence="2 3" key="1">
    <citation type="submission" date="2014-06" db="EMBL/GenBank/DDBJ databases">
        <title>Evolutionary Origins and Diversification of the Mycorrhizal Mutualists.</title>
        <authorList>
            <consortium name="DOE Joint Genome Institute"/>
            <consortium name="Mycorrhizal Genomics Consortium"/>
            <person name="Kohler A."/>
            <person name="Kuo A."/>
            <person name="Nagy L.G."/>
            <person name="Floudas D."/>
            <person name="Copeland A."/>
            <person name="Barry K.W."/>
            <person name="Cichocki N."/>
            <person name="Veneault-Fourrey C."/>
            <person name="LaButti K."/>
            <person name="Lindquist E.A."/>
            <person name="Lipzen A."/>
            <person name="Lundell T."/>
            <person name="Morin E."/>
            <person name="Murat C."/>
            <person name="Riley R."/>
            <person name="Ohm R."/>
            <person name="Sun H."/>
            <person name="Tunlid A."/>
            <person name="Henrissat B."/>
            <person name="Grigoriev I.V."/>
            <person name="Hibbett D.S."/>
            <person name="Martin F."/>
        </authorList>
    </citation>
    <scope>NUCLEOTIDE SEQUENCE [LARGE SCALE GENOMIC DNA]</scope>
    <source>
        <strain evidence="2 3">SS14</strain>
    </source>
</reference>
<name>A0A0C9U618_SPHS4</name>
<accession>A0A0C9U618</accession>
<proteinExistence type="predicted"/>
<feature type="domain" description="DUF6532" evidence="1">
    <location>
        <begin position="1"/>
        <end position="83"/>
    </location>
</feature>
<sequence length="123" mass="14121">MFGRKFIQEILDHFIFNLNARPALGARFEGTFDPTTLLTVALACTLAHYVLKNLIRNKKRGGEFSGDAYAPISVQDLKMLEDFEEEFSDGYPPGSVPFHVVQKWYLGKIVARRYMVTRLLHVR</sequence>
<dbReference type="Proteomes" id="UP000054279">
    <property type="component" value="Unassembled WGS sequence"/>
</dbReference>
<evidence type="ECO:0000313" key="2">
    <source>
        <dbReference type="EMBL" id="KIJ24562.1"/>
    </source>
</evidence>
<dbReference type="Pfam" id="PF20149">
    <property type="entry name" value="DUF6532"/>
    <property type="match status" value="1"/>
</dbReference>